<dbReference type="AlphaFoldDB" id="A0A919VA43"/>
<dbReference type="GO" id="GO:0005524">
    <property type="term" value="F:ATP binding"/>
    <property type="evidence" value="ECO:0007669"/>
    <property type="project" value="UniProtKB-KW"/>
</dbReference>
<evidence type="ECO:0000256" key="8">
    <source>
        <dbReference type="ARBA" id="ARBA00023012"/>
    </source>
</evidence>
<dbReference type="InterPro" id="IPR036890">
    <property type="entry name" value="HATPase_C_sf"/>
</dbReference>
<evidence type="ECO:0000313" key="12">
    <source>
        <dbReference type="Proteomes" id="UP000606172"/>
    </source>
</evidence>
<keyword evidence="3" id="KW-0597">Phosphoprotein</keyword>
<keyword evidence="9" id="KW-0812">Transmembrane</keyword>
<keyword evidence="8" id="KW-0902">Two-component regulatory system</keyword>
<dbReference type="GO" id="GO:0000155">
    <property type="term" value="F:phosphorelay sensor kinase activity"/>
    <property type="evidence" value="ECO:0007669"/>
    <property type="project" value="InterPro"/>
</dbReference>
<proteinExistence type="predicted"/>
<organism evidence="11 12">
    <name type="scientific">Sinosporangium siamense</name>
    <dbReference type="NCBI Taxonomy" id="1367973"/>
    <lineage>
        <taxon>Bacteria</taxon>
        <taxon>Bacillati</taxon>
        <taxon>Actinomycetota</taxon>
        <taxon>Actinomycetes</taxon>
        <taxon>Streptosporangiales</taxon>
        <taxon>Streptosporangiaceae</taxon>
        <taxon>Sinosporangium</taxon>
    </lineage>
</organism>
<feature type="transmembrane region" description="Helical" evidence="9">
    <location>
        <begin position="226"/>
        <end position="248"/>
    </location>
</feature>
<dbReference type="InterPro" id="IPR050482">
    <property type="entry name" value="Sensor_HK_TwoCompSys"/>
</dbReference>
<gene>
    <name evidence="11" type="ORF">Ssi02_62940</name>
</gene>
<dbReference type="CDD" id="cd16917">
    <property type="entry name" value="HATPase_UhpB-NarQ-NarX-like"/>
    <property type="match status" value="1"/>
</dbReference>
<protein>
    <recommendedName>
        <fullName evidence="2">histidine kinase</fullName>
        <ecNumber evidence="2">2.7.13.3</ecNumber>
    </recommendedName>
</protein>
<dbReference type="PANTHER" id="PTHR24421">
    <property type="entry name" value="NITRATE/NITRITE SENSOR PROTEIN NARX-RELATED"/>
    <property type="match status" value="1"/>
</dbReference>
<evidence type="ECO:0000256" key="1">
    <source>
        <dbReference type="ARBA" id="ARBA00000085"/>
    </source>
</evidence>
<feature type="transmembrane region" description="Helical" evidence="9">
    <location>
        <begin position="30"/>
        <end position="49"/>
    </location>
</feature>
<dbReference type="Pfam" id="PF07730">
    <property type="entry name" value="HisKA_3"/>
    <property type="match status" value="1"/>
</dbReference>
<feature type="transmembrane region" description="Helical" evidence="9">
    <location>
        <begin position="56"/>
        <end position="74"/>
    </location>
</feature>
<keyword evidence="7" id="KW-0067">ATP-binding</keyword>
<comment type="caution">
    <text evidence="11">The sequence shown here is derived from an EMBL/GenBank/DDBJ whole genome shotgun (WGS) entry which is preliminary data.</text>
</comment>
<keyword evidence="9" id="KW-0472">Membrane</keyword>
<evidence type="ECO:0000256" key="2">
    <source>
        <dbReference type="ARBA" id="ARBA00012438"/>
    </source>
</evidence>
<keyword evidence="9" id="KW-1133">Transmembrane helix</keyword>
<dbReference type="SMART" id="SM00387">
    <property type="entry name" value="HATPase_c"/>
    <property type="match status" value="1"/>
</dbReference>
<dbReference type="InterPro" id="IPR003594">
    <property type="entry name" value="HATPase_dom"/>
</dbReference>
<sequence length="571" mass="60949">MWGLALFGVVFGVATTTIAANDPNADPFRVTVHAISGSLYLVSGMLAHYRRPANRIGLLMLAVGISFLSEDLQFSPTAWIHTLGQLTASTSSAFLAHLALAFPTGRLETRPRRALIITGYAGVVTMGFSTALFSDQAAHFRGNAPGLLLIVDLPYFNHAVQTAGRFLAAFIAAAIVIILIRRWWRANAVLRSLLTPVIVVMPATGVITAVGLALRDIVPTHDAFVRAYDVLFAALPLMPLIWMLHYFVGRGTVNRLARRLNEPLRTAEMQDLLARTLRDDSLRIAFWSEAGLVDIHGVPLAMGSGRPPRTITVIGRSGNRQAVLVHDPLLSEDPHVLESVTAATGLALTNQDLSAQVAAQLAEVQASRARIVEAADAERRRIERNLHDGAQQRLVTALLWANAARRRLGQGEPAIQEQLTRIAAQLEAALTDIRELARGLHPAILTEAGLAAAVKEVVGRLPPEVRVRTEIGPLPKLATNIESAAYFVVSEAVTNALKHAHAVHVEVAVACADGVLSVSVRDDGRGGANASGGSGLQGLLDRVATVGGTLTLNSPEQGGTTIKAVLPVDHT</sequence>
<evidence type="ECO:0000256" key="3">
    <source>
        <dbReference type="ARBA" id="ARBA00022553"/>
    </source>
</evidence>
<name>A0A919VA43_9ACTN</name>
<evidence type="ECO:0000256" key="6">
    <source>
        <dbReference type="ARBA" id="ARBA00022777"/>
    </source>
</evidence>
<reference evidence="11" key="1">
    <citation type="submission" date="2021-01" db="EMBL/GenBank/DDBJ databases">
        <title>Whole genome shotgun sequence of Sinosporangium siamense NBRC 109515.</title>
        <authorList>
            <person name="Komaki H."/>
            <person name="Tamura T."/>
        </authorList>
    </citation>
    <scope>NUCLEOTIDE SEQUENCE</scope>
    <source>
        <strain evidence="11">NBRC 109515</strain>
    </source>
</reference>
<dbReference type="GO" id="GO:0046983">
    <property type="term" value="F:protein dimerization activity"/>
    <property type="evidence" value="ECO:0007669"/>
    <property type="project" value="InterPro"/>
</dbReference>
<evidence type="ECO:0000256" key="7">
    <source>
        <dbReference type="ARBA" id="ARBA00022840"/>
    </source>
</evidence>
<dbReference type="PANTHER" id="PTHR24421:SF10">
    <property type="entry name" value="NITRATE_NITRITE SENSOR PROTEIN NARQ"/>
    <property type="match status" value="1"/>
</dbReference>
<dbReference type="RefSeq" id="WP_204031082.1">
    <property type="nucleotide sequence ID" value="NZ_BOOW01000041.1"/>
</dbReference>
<keyword evidence="12" id="KW-1185">Reference proteome</keyword>
<dbReference type="Proteomes" id="UP000606172">
    <property type="component" value="Unassembled WGS sequence"/>
</dbReference>
<keyword evidence="5" id="KW-0547">Nucleotide-binding</keyword>
<accession>A0A919VA43</accession>
<evidence type="ECO:0000256" key="9">
    <source>
        <dbReference type="SAM" id="Phobius"/>
    </source>
</evidence>
<dbReference type="Gene3D" id="3.30.565.10">
    <property type="entry name" value="Histidine kinase-like ATPase, C-terminal domain"/>
    <property type="match status" value="1"/>
</dbReference>
<keyword evidence="4" id="KW-0808">Transferase</keyword>
<evidence type="ECO:0000259" key="10">
    <source>
        <dbReference type="SMART" id="SM00387"/>
    </source>
</evidence>
<evidence type="ECO:0000256" key="5">
    <source>
        <dbReference type="ARBA" id="ARBA00022741"/>
    </source>
</evidence>
<dbReference type="GO" id="GO:0016020">
    <property type="term" value="C:membrane"/>
    <property type="evidence" value="ECO:0007669"/>
    <property type="project" value="InterPro"/>
</dbReference>
<feature type="transmembrane region" description="Helical" evidence="9">
    <location>
        <begin position="80"/>
        <end position="102"/>
    </location>
</feature>
<evidence type="ECO:0000256" key="4">
    <source>
        <dbReference type="ARBA" id="ARBA00022679"/>
    </source>
</evidence>
<dbReference type="Gene3D" id="1.20.5.1930">
    <property type="match status" value="1"/>
</dbReference>
<dbReference type="SUPFAM" id="SSF55874">
    <property type="entry name" value="ATPase domain of HSP90 chaperone/DNA topoisomerase II/histidine kinase"/>
    <property type="match status" value="1"/>
</dbReference>
<feature type="transmembrane region" description="Helical" evidence="9">
    <location>
        <begin position="114"/>
        <end position="133"/>
    </location>
</feature>
<evidence type="ECO:0000313" key="11">
    <source>
        <dbReference type="EMBL" id="GII96063.1"/>
    </source>
</evidence>
<feature type="transmembrane region" description="Helical" evidence="9">
    <location>
        <begin position="163"/>
        <end position="181"/>
    </location>
</feature>
<comment type="catalytic activity">
    <reaction evidence="1">
        <text>ATP + protein L-histidine = ADP + protein N-phospho-L-histidine.</text>
        <dbReference type="EC" id="2.7.13.3"/>
    </reaction>
</comment>
<dbReference type="InterPro" id="IPR011712">
    <property type="entry name" value="Sig_transdc_His_kin_sub3_dim/P"/>
</dbReference>
<keyword evidence="6 11" id="KW-0418">Kinase</keyword>
<dbReference type="EMBL" id="BOOW01000041">
    <property type="protein sequence ID" value="GII96063.1"/>
    <property type="molecule type" value="Genomic_DNA"/>
</dbReference>
<feature type="transmembrane region" description="Helical" evidence="9">
    <location>
        <begin position="193"/>
        <end position="214"/>
    </location>
</feature>
<feature type="domain" description="Histidine kinase/HSP90-like ATPase" evidence="10">
    <location>
        <begin position="480"/>
        <end position="570"/>
    </location>
</feature>
<dbReference type="Pfam" id="PF02518">
    <property type="entry name" value="HATPase_c"/>
    <property type="match status" value="1"/>
</dbReference>
<dbReference type="EC" id="2.7.13.3" evidence="2"/>